<proteinExistence type="predicted"/>
<protein>
    <submittedName>
        <fullName evidence="2">Uncharacterized protein</fullName>
    </submittedName>
</protein>
<accession>A0A0D7AII8</accession>
<reference evidence="2 3" key="1">
    <citation type="journal article" date="2015" name="Fungal Genet. Biol.">
        <title>Evolution of novel wood decay mechanisms in Agaricales revealed by the genome sequences of Fistulina hepatica and Cylindrobasidium torrendii.</title>
        <authorList>
            <person name="Floudas D."/>
            <person name="Held B.W."/>
            <person name="Riley R."/>
            <person name="Nagy L.G."/>
            <person name="Koehler G."/>
            <person name="Ransdell A.S."/>
            <person name="Younus H."/>
            <person name="Chow J."/>
            <person name="Chiniquy J."/>
            <person name="Lipzen A."/>
            <person name="Tritt A."/>
            <person name="Sun H."/>
            <person name="Haridas S."/>
            <person name="LaButti K."/>
            <person name="Ohm R.A."/>
            <person name="Kues U."/>
            <person name="Blanchette R.A."/>
            <person name="Grigoriev I.V."/>
            <person name="Minto R.E."/>
            <person name="Hibbett D.S."/>
        </authorList>
    </citation>
    <scope>NUCLEOTIDE SEQUENCE [LARGE SCALE GENOMIC DNA]</scope>
    <source>
        <strain evidence="2 3">ATCC 64428</strain>
    </source>
</reference>
<keyword evidence="1" id="KW-0732">Signal</keyword>
<dbReference type="EMBL" id="KN881649">
    <property type="protein sequence ID" value="KIY51680.1"/>
    <property type="molecule type" value="Genomic_DNA"/>
</dbReference>
<sequence length="215" mass="23531">MNNSLWFNTLTVMLDIMISQSKYISEPVSNTCRARTLLSYTVWVPLSIRDIWRARSFPRFTEGPYIQGSESVDLDGETGRDDSIGLHFPSLRSRTAVVGPPCTQTSTNVARHNLKKEFMLLDGAFNLSTTSTGLDDIFRSTGRGSSLPCMASHAVTAHMMMARHDDMTANGVVAYAGSRAPYRRLHRSRAFTARLSQSVATGHWPGGGEGGGRGA</sequence>
<name>A0A0D7AII8_9AGAR</name>
<evidence type="ECO:0000313" key="3">
    <source>
        <dbReference type="Proteomes" id="UP000054144"/>
    </source>
</evidence>
<gene>
    <name evidence="2" type="ORF">FISHEDRAFT_56581</name>
</gene>
<evidence type="ECO:0000313" key="2">
    <source>
        <dbReference type="EMBL" id="KIY51680.1"/>
    </source>
</evidence>
<dbReference type="AlphaFoldDB" id="A0A0D7AII8"/>
<keyword evidence="3" id="KW-1185">Reference proteome</keyword>
<organism evidence="2 3">
    <name type="scientific">Fistulina hepatica ATCC 64428</name>
    <dbReference type="NCBI Taxonomy" id="1128425"/>
    <lineage>
        <taxon>Eukaryota</taxon>
        <taxon>Fungi</taxon>
        <taxon>Dikarya</taxon>
        <taxon>Basidiomycota</taxon>
        <taxon>Agaricomycotina</taxon>
        <taxon>Agaricomycetes</taxon>
        <taxon>Agaricomycetidae</taxon>
        <taxon>Agaricales</taxon>
        <taxon>Fistulinaceae</taxon>
        <taxon>Fistulina</taxon>
    </lineage>
</organism>
<evidence type="ECO:0000256" key="1">
    <source>
        <dbReference type="SAM" id="SignalP"/>
    </source>
</evidence>
<dbReference type="Proteomes" id="UP000054144">
    <property type="component" value="Unassembled WGS sequence"/>
</dbReference>
<feature type="chain" id="PRO_5002316227" evidence="1">
    <location>
        <begin position="22"/>
        <end position="215"/>
    </location>
</feature>
<feature type="signal peptide" evidence="1">
    <location>
        <begin position="1"/>
        <end position="21"/>
    </location>
</feature>